<dbReference type="InterPro" id="IPR029026">
    <property type="entry name" value="tRNA_m1G_MTases_N"/>
</dbReference>
<keyword evidence="2" id="KW-0949">S-adenosyl-L-methionine</keyword>
<proteinExistence type="inferred from homology"/>
<keyword evidence="5" id="KW-1185">Reference proteome</keyword>
<name>A0A699ZKT0_HAELA</name>
<evidence type="ECO:0000256" key="2">
    <source>
        <dbReference type="ARBA" id="ARBA00022691"/>
    </source>
</evidence>
<dbReference type="PANTHER" id="PTHR42786">
    <property type="entry name" value="TRNA/RRNA METHYLTRANSFERASE"/>
    <property type="match status" value="1"/>
</dbReference>
<gene>
    <name evidence="4" type="ORF">HaLaN_12790</name>
</gene>
<feature type="region of interest" description="Disordered" evidence="3">
    <location>
        <begin position="167"/>
        <end position="192"/>
    </location>
</feature>
<accession>A0A699ZKT0</accession>
<evidence type="ECO:0000313" key="4">
    <source>
        <dbReference type="EMBL" id="GFH16382.1"/>
    </source>
</evidence>
<dbReference type="Proteomes" id="UP000485058">
    <property type="component" value="Unassembled WGS sequence"/>
</dbReference>
<evidence type="ECO:0000256" key="1">
    <source>
        <dbReference type="ARBA" id="ARBA00007228"/>
    </source>
</evidence>
<feature type="region of interest" description="Disordered" evidence="3">
    <location>
        <begin position="24"/>
        <end position="50"/>
    </location>
</feature>
<dbReference type="EMBL" id="BLLF01000988">
    <property type="protein sequence ID" value="GFH16382.1"/>
    <property type="molecule type" value="Genomic_DNA"/>
</dbReference>
<dbReference type="GO" id="GO:0008173">
    <property type="term" value="F:RNA methyltransferase activity"/>
    <property type="evidence" value="ECO:0007669"/>
    <property type="project" value="InterPro"/>
</dbReference>
<organism evidence="4 5">
    <name type="scientific">Haematococcus lacustris</name>
    <name type="common">Green alga</name>
    <name type="synonym">Haematococcus pluvialis</name>
    <dbReference type="NCBI Taxonomy" id="44745"/>
    <lineage>
        <taxon>Eukaryota</taxon>
        <taxon>Viridiplantae</taxon>
        <taxon>Chlorophyta</taxon>
        <taxon>core chlorophytes</taxon>
        <taxon>Chlorophyceae</taxon>
        <taxon>CS clade</taxon>
        <taxon>Chlamydomonadales</taxon>
        <taxon>Haematococcaceae</taxon>
        <taxon>Haematococcus</taxon>
    </lineage>
</organism>
<feature type="compositionally biased region" description="Low complexity" evidence="3">
    <location>
        <begin position="28"/>
        <end position="50"/>
    </location>
</feature>
<reference evidence="4 5" key="1">
    <citation type="submission" date="2020-02" db="EMBL/GenBank/DDBJ databases">
        <title>Draft genome sequence of Haematococcus lacustris strain NIES-144.</title>
        <authorList>
            <person name="Morimoto D."/>
            <person name="Nakagawa S."/>
            <person name="Yoshida T."/>
            <person name="Sawayama S."/>
        </authorList>
    </citation>
    <scope>NUCLEOTIDE SEQUENCE [LARGE SCALE GENOMIC DNA]</scope>
    <source>
        <strain evidence="4 5">NIES-144</strain>
    </source>
</reference>
<comment type="similarity">
    <text evidence="1">Belongs to the class IV-like SAM-binding methyltransferase superfamily. RNA methyltransferase TrmH family.</text>
</comment>
<evidence type="ECO:0000313" key="5">
    <source>
        <dbReference type="Proteomes" id="UP000485058"/>
    </source>
</evidence>
<dbReference type="GO" id="GO:0005829">
    <property type="term" value="C:cytosol"/>
    <property type="evidence" value="ECO:0007669"/>
    <property type="project" value="TreeGrafter"/>
</dbReference>
<comment type="caution">
    <text evidence="4">The sequence shown here is derived from an EMBL/GenBank/DDBJ whole genome shotgun (WGS) entry which is preliminary data.</text>
</comment>
<protein>
    <submittedName>
        <fullName evidence="4">Uncharacterized protein</fullName>
    </submittedName>
</protein>
<dbReference type="GO" id="GO:0002128">
    <property type="term" value="P:tRNA nucleoside ribose methylation"/>
    <property type="evidence" value="ECO:0007669"/>
    <property type="project" value="TreeGrafter"/>
</dbReference>
<dbReference type="InterPro" id="IPR029028">
    <property type="entry name" value="Alpha/beta_knot_MTases"/>
</dbReference>
<dbReference type="Gene3D" id="3.40.1280.10">
    <property type="match status" value="1"/>
</dbReference>
<evidence type="ECO:0000256" key="3">
    <source>
        <dbReference type="SAM" id="MobiDB-lite"/>
    </source>
</evidence>
<sequence length="236" mass="24029">MSHLTTLCAPWLRQVMGVGGVGEGEGAAGAAETGEQPAAPSPNGQAGSGSSSQAVVRVALVFGREELGLSDDEVEACDVACSIPIGRLQSLMSLPRHVTMTTTWGQALSSSGSGLDPAWPALLQESLSLSHAVSITLATLFQSRLACLASPPPAGWEVGNVARVEGRGEHPAHPTTATNPPPANLGAQGGAANPEAASHAYSLSVPAVVFKAHAPYVVTCRADMVEGYDTTAGQER</sequence>
<dbReference type="PANTHER" id="PTHR42786:SF2">
    <property type="entry name" value="TRNA (CYTIDINE_URIDINE-2'-O-)-METHYLTRANSFERASE TRMJ"/>
    <property type="match status" value="1"/>
</dbReference>
<dbReference type="SUPFAM" id="SSF75217">
    <property type="entry name" value="alpha/beta knot"/>
    <property type="match status" value="1"/>
</dbReference>
<dbReference type="InterPro" id="IPR004384">
    <property type="entry name" value="RNA_MeTrfase_TrmJ/LasT"/>
</dbReference>
<dbReference type="AlphaFoldDB" id="A0A699ZKT0"/>